<dbReference type="InterPro" id="IPR013083">
    <property type="entry name" value="Znf_RING/FYVE/PHD"/>
</dbReference>
<evidence type="ECO:0000256" key="3">
    <source>
        <dbReference type="ARBA" id="ARBA00022833"/>
    </source>
</evidence>
<keyword evidence="3" id="KW-0862">Zinc</keyword>
<protein>
    <recommendedName>
        <fullName evidence="6">RING-type domain-containing protein</fullName>
    </recommendedName>
</protein>
<evidence type="ECO:0000259" key="6">
    <source>
        <dbReference type="PROSITE" id="PS50089"/>
    </source>
</evidence>
<evidence type="ECO:0000256" key="5">
    <source>
        <dbReference type="SAM" id="Coils"/>
    </source>
</evidence>
<evidence type="ECO:0000313" key="8">
    <source>
        <dbReference type="Proteomes" id="UP001327560"/>
    </source>
</evidence>
<dbReference type="Proteomes" id="UP001327560">
    <property type="component" value="Chromosome 2"/>
</dbReference>
<evidence type="ECO:0000256" key="2">
    <source>
        <dbReference type="ARBA" id="ARBA00022771"/>
    </source>
</evidence>
<feature type="domain" description="RING-type" evidence="6">
    <location>
        <begin position="315"/>
        <end position="349"/>
    </location>
</feature>
<dbReference type="GO" id="GO:0004842">
    <property type="term" value="F:ubiquitin-protein transferase activity"/>
    <property type="evidence" value="ECO:0007669"/>
    <property type="project" value="TreeGrafter"/>
</dbReference>
<dbReference type="PROSITE" id="PS50089">
    <property type="entry name" value="ZF_RING_2"/>
    <property type="match status" value="1"/>
</dbReference>
<gene>
    <name evidence="7" type="ORF">Cni_G06170</name>
</gene>
<sequence>MAVHAQYPYKVLSPDLARNTDLGNLQMMQDPGRCLLQVPASLGCFNGVAVAGAAAGKQQQILNNATVFSDPQSELTCNNVSGARKRPREESSMALPSSHHNPALATALFSGAGLAVAPVKPAGDSSISDVLTQSRLLDSATASTSGRLASSSSQAGVPLSRDLASLIYQQNLEIDAYLRFETERLRTGLEAARKRHCRGLLSSWEQQAAKRLMEKDAELESARRRNAELEEKLRQASEENQIWFGMAKNNEAVVCHLRASLEQVLLQNAAAGLGAGREGYGDSEGAPFPADDAQSCCFEMEDQAAPSRGRPRRACRLCGGKEVCMLLLPCKHLCLCKDCESVAGACPVCGEAKNACLQVFMC</sequence>
<dbReference type="EMBL" id="CP136891">
    <property type="protein sequence ID" value="WOK97462.1"/>
    <property type="molecule type" value="Genomic_DNA"/>
</dbReference>
<evidence type="ECO:0000256" key="1">
    <source>
        <dbReference type="ARBA" id="ARBA00022723"/>
    </source>
</evidence>
<organism evidence="7 8">
    <name type="scientific">Canna indica</name>
    <name type="common">Indian-shot</name>
    <dbReference type="NCBI Taxonomy" id="4628"/>
    <lineage>
        <taxon>Eukaryota</taxon>
        <taxon>Viridiplantae</taxon>
        <taxon>Streptophyta</taxon>
        <taxon>Embryophyta</taxon>
        <taxon>Tracheophyta</taxon>
        <taxon>Spermatophyta</taxon>
        <taxon>Magnoliopsida</taxon>
        <taxon>Liliopsida</taxon>
        <taxon>Zingiberales</taxon>
        <taxon>Cannaceae</taxon>
        <taxon>Canna</taxon>
    </lineage>
</organism>
<keyword evidence="1" id="KW-0479">Metal-binding</keyword>
<accession>A0AAQ3Q627</accession>
<proteinExistence type="predicted"/>
<name>A0AAQ3Q627_9LILI</name>
<evidence type="ECO:0000313" key="7">
    <source>
        <dbReference type="EMBL" id="WOK97462.1"/>
    </source>
</evidence>
<dbReference type="AlphaFoldDB" id="A0AAQ3Q627"/>
<evidence type="ECO:0000256" key="4">
    <source>
        <dbReference type="PROSITE-ProRule" id="PRU00175"/>
    </source>
</evidence>
<dbReference type="PANTHER" id="PTHR42647:SF72">
    <property type="entry name" value="EF-HAND CALCIUM-BINDING DOMAIN-CONTAINING PROTEIN 4A"/>
    <property type="match status" value="1"/>
</dbReference>
<reference evidence="7 8" key="1">
    <citation type="submission" date="2023-10" db="EMBL/GenBank/DDBJ databases">
        <title>Chromosome-scale genome assembly provides insights into flower coloration mechanisms of Canna indica.</title>
        <authorList>
            <person name="Li C."/>
        </authorList>
    </citation>
    <scope>NUCLEOTIDE SEQUENCE [LARGE SCALE GENOMIC DNA]</scope>
    <source>
        <tissue evidence="7">Flower</tissue>
    </source>
</reference>
<dbReference type="CDD" id="cd16649">
    <property type="entry name" value="mRING-HC-C3HC5_CGRF1-like"/>
    <property type="match status" value="1"/>
</dbReference>
<keyword evidence="5" id="KW-0175">Coiled coil</keyword>
<keyword evidence="2 4" id="KW-0863">Zinc-finger</keyword>
<feature type="coiled-coil region" evidence="5">
    <location>
        <begin position="205"/>
        <end position="239"/>
    </location>
</feature>
<dbReference type="InterPro" id="IPR001841">
    <property type="entry name" value="Znf_RING"/>
</dbReference>
<keyword evidence="8" id="KW-1185">Reference proteome</keyword>
<dbReference type="GO" id="GO:0008270">
    <property type="term" value="F:zinc ion binding"/>
    <property type="evidence" value="ECO:0007669"/>
    <property type="project" value="UniProtKB-KW"/>
</dbReference>
<dbReference type="Gene3D" id="3.30.40.10">
    <property type="entry name" value="Zinc/RING finger domain, C3HC4 (zinc finger)"/>
    <property type="match status" value="1"/>
</dbReference>
<dbReference type="Pfam" id="PF13920">
    <property type="entry name" value="zf-C3HC4_3"/>
    <property type="match status" value="1"/>
</dbReference>
<dbReference type="PANTHER" id="PTHR42647">
    <property type="entry name" value="SBP (S-RIBONUCLEASE BINDING PROTEIN) FAMILY PROTEIN"/>
    <property type="match status" value="1"/>
</dbReference>